<accession>A0A1Y3BV32</accession>
<evidence type="ECO:0000313" key="6">
    <source>
        <dbReference type="Proteomes" id="UP000194236"/>
    </source>
</evidence>
<dbReference type="GO" id="GO:0007030">
    <property type="term" value="P:Golgi organization"/>
    <property type="evidence" value="ECO:0007669"/>
    <property type="project" value="TreeGrafter"/>
</dbReference>
<dbReference type="GO" id="GO:0005794">
    <property type="term" value="C:Golgi apparatus"/>
    <property type="evidence" value="ECO:0007669"/>
    <property type="project" value="TreeGrafter"/>
</dbReference>
<gene>
    <name evidence="5" type="ORF">BLA29_010707</name>
</gene>
<keyword evidence="6" id="KW-1185">Reference proteome</keyword>
<dbReference type="PANTHER" id="PTHR12895">
    <property type="entry name" value="DYMECLIN"/>
    <property type="match status" value="1"/>
</dbReference>
<dbReference type="EMBL" id="MUJZ01001810">
    <property type="protein sequence ID" value="OTF83858.1"/>
    <property type="molecule type" value="Genomic_DNA"/>
</dbReference>
<comment type="caution">
    <text evidence="5">The sequence shown here is derived from an EMBL/GenBank/DDBJ whole genome shotgun (WGS) entry which is preliminary data.</text>
</comment>
<evidence type="ECO:0000256" key="3">
    <source>
        <dbReference type="ARBA" id="ARBA00022707"/>
    </source>
</evidence>
<dbReference type="Proteomes" id="UP000194236">
    <property type="component" value="Unassembled WGS sequence"/>
</dbReference>
<keyword evidence="4" id="KW-0449">Lipoprotein</keyword>
<comment type="similarity">
    <text evidence="1">Belongs to the dymeclin family.</text>
</comment>
<dbReference type="OrthoDB" id="10253409at2759"/>
<feature type="non-terminal residue" evidence="5">
    <location>
        <position position="171"/>
    </location>
</feature>
<keyword evidence="3" id="KW-0519">Myristate</keyword>
<sequence>MFKYMIETFTEENVIKQCKLCSPNGTKVENNQQQDENNGTMMIEHLINALIEILVDLKLDDMNYNLHVESCKNFLVLLSVQMFLSRPSMKSVIYTIVMQRKCSIHALLLTKTLLQNFIQQMPAPVPPNGSIIFGLATGLLNVLTLGYSGKKTDEDIIKEAILARESLLLLL</sequence>
<reference evidence="5 6" key="1">
    <citation type="submission" date="2017-03" db="EMBL/GenBank/DDBJ databases">
        <title>Genome Survey of Euroglyphus maynei.</title>
        <authorList>
            <person name="Arlian L.G."/>
            <person name="Morgan M.S."/>
            <person name="Rider S.D."/>
        </authorList>
    </citation>
    <scope>NUCLEOTIDE SEQUENCE [LARGE SCALE GENOMIC DNA]</scope>
    <source>
        <strain evidence="5">Arlian Lab</strain>
        <tissue evidence="5">Whole body</tissue>
    </source>
</reference>
<proteinExistence type="inferred from homology"/>
<evidence type="ECO:0000256" key="2">
    <source>
        <dbReference type="ARBA" id="ARBA00015736"/>
    </source>
</evidence>
<organism evidence="5 6">
    <name type="scientific">Euroglyphus maynei</name>
    <name type="common">Mayne's house dust mite</name>
    <dbReference type="NCBI Taxonomy" id="6958"/>
    <lineage>
        <taxon>Eukaryota</taxon>
        <taxon>Metazoa</taxon>
        <taxon>Ecdysozoa</taxon>
        <taxon>Arthropoda</taxon>
        <taxon>Chelicerata</taxon>
        <taxon>Arachnida</taxon>
        <taxon>Acari</taxon>
        <taxon>Acariformes</taxon>
        <taxon>Sarcoptiformes</taxon>
        <taxon>Astigmata</taxon>
        <taxon>Psoroptidia</taxon>
        <taxon>Analgoidea</taxon>
        <taxon>Pyroglyphidae</taxon>
        <taxon>Pyroglyphinae</taxon>
        <taxon>Euroglyphus</taxon>
    </lineage>
</organism>
<evidence type="ECO:0000256" key="4">
    <source>
        <dbReference type="ARBA" id="ARBA00023288"/>
    </source>
</evidence>
<evidence type="ECO:0000256" key="1">
    <source>
        <dbReference type="ARBA" id="ARBA00010603"/>
    </source>
</evidence>
<dbReference type="PANTHER" id="PTHR12895:SF9">
    <property type="entry name" value="DYMECLIN"/>
    <property type="match status" value="1"/>
</dbReference>
<dbReference type="AlphaFoldDB" id="A0A1Y3BV32"/>
<dbReference type="InterPro" id="IPR019142">
    <property type="entry name" value="Dymeclin"/>
</dbReference>
<protein>
    <recommendedName>
        <fullName evidence="2">Dymeclin</fullName>
    </recommendedName>
</protein>
<name>A0A1Y3BV32_EURMA</name>
<dbReference type="Pfam" id="PF09742">
    <property type="entry name" value="Dymeclin"/>
    <property type="match status" value="1"/>
</dbReference>
<evidence type="ECO:0000313" key="5">
    <source>
        <dbReference type="EMBL" id="OTF83858.1"/>
    </source>
</evidence>